<evidence type="ECO:0000313" key="1">
    <source>
        <dbReference type="EMBL" id="CAE8712461.1"/>
    </source>
</evidence>
<reference evidence="1" key="1">
    <citation type="submission" date="2021-02" db="EMBL/GenBank/DDBJ databases">
        <authorList>
            <person name="Dougan E. K."/>
            <person name="Rhodes N."/>
            <person name="Thang M."/>
            <person name="Chan C."/>
        </authorList>
    </citation>
    <scope>NUCLEOTIDE SEQUENCE</scope>
</reference>
<dbReference type="AlphaFoldDB" id="A0A813KUZ3"/>
<proteinExistence type="predicted"/>
<comment type="caution">
    <text evidence="1">The sequence shown here is derived from an EMBL/GenBank/DDBJ whole genome shotgun (WGS) entry which is preliminary data.</text>
</comment>
<protein>
    <submittedName>
        <fullName evidence="1">Uncharacterized protein</fullName>
    </submittedName>
</protein>
<accession>A0A813KUZ3</accession>
<dbReference type="Proteomes" id="UP000626109">
    <property type="component" value="Unassembled WGS sequence"/>
</dbReference>
<evidence type="ECO:0000313" key="2">
    <source>
        <dbReference type="Proteomes" id="UP000626109"/>
    </source>
</evidence>
<organism evidence="1 2">
    <name type="scientific">Polarella glacialis</name>
    <name type="common">Dinoflagellate</name>
    <dbReference type="NCBI Taxonomy" id="89957"/>
    <lineage>
        <taxon>Eukaryota</taxon>
        <taxon>Sar</taxon>
        <taxon>Alveolata</taxon>
        <taxon>Dinophyceae</taxon>
        <taxon>Suessiales</taxon>
        <taxon>Suessiaceae</taxon>
        <taxon>Polarella</taxon>
    </lineage>
</organism>
<gene>
    <name evidence="1" type="ORF">PGLA2088_LOCUS37043</name>
</gene>
<dbReference type="EMBL" id="CAJNNW010032332">
    <property type="protein sequence ID" value="CAE8712461.1"/>
    <property type="molecule type" value="Genomic_DNA"/>
</dbReference>
<sequence>AGVVDYDGQWNGQGLAAAASRLAGPRAEEIAPEELRQLDLRLEKLRDLLFELFFLEDGVALADPKGKASWFGKKKLSDEEAAAAAALAIERRAEALRPYEAQIDFYHGLDAAVASAQLVLAAFREGKPPSS</sequence>
<name>A0A813KUZ3_POLGL</name>
<feature type="non-terminal residue" evidence="1">
    <location>
        <position position="131"/>
    </location>
</feature>